<sequence>MKKGEVYEGVIEKVTFPNKGHVPVDGQEVIVKNGIPGQKIRFRIHKKRKNQVEGILMDILENSPKEQVPAGCRLFPSCGGCMYRTMKYEDQLTMKEEQIRALMDQALIEGGQVKRLKTETELTESGDGSVNGKESAKGNSGPACAYKEEAVKTSVVPDYTFEGVKGSPVNNGYRNKMEYSFGDDQKDGPLTLGLHKKASTYDILTADDCQIVHEDFNRILRCVLDFCTEKNWPYLRKMTHVGYLRHLLVRRAVMTGEILVDLVTTSQYEMDLSEGNPRKQLTGEEMSRTREMRTEESLTAEQGDLMELTARIQALELEGEITGILHTVNDSLADVVQNDHTDILAGRDYFYEELLGLKFKITPFSFFQTNSKGAEVLYRTAREFLGDIDNQTVFDLYSGTGTIAQMLAPVAKNVVGVEIVEEAVEAAKENAALNGLDNCRFIAGDVLKVLDELTEKPDTIVLDPPRDGIHPKALPKIVAYGVEKIIYISCKPSSLARDLPYFLRHGYRLERMCCVDMFPGTVHVEVVSLLQRLSNTRPKAITLDVEMEDYYRIKGDRTND</sequence>
<evidence type="ECO:0000256" key="2">
    <source>
        <dbReference type="ARBA" id="ARBA00022679"/>
    </source>
</evidence>
<feature type="binding site" evidence="4">
    <location>
        <position position="463"/>
    </location>
    <ligand>
        <name>S-adenosyl-L-methionine</name>
        <dbReference type="ChEBI" id="CHEBI:59789"/>
    </ligand>
</feature>
<evidence type="ECO:0000256" key="4">
    <source>
        <dbReference type="PROSITE-ProRule" id="PRU01024"/>
    </source>
</evidence>
<evidence type="ECO:0000313" key="9">
    <source>
        <dbReference type="Proteomes" id="UP000005753"/>
    </source>
</evidence>
<dbReference type="HOGENOM" id="CLU_014689_7_0_9"/>
<keyword evidence="9" id="KW-1185">Reference proteome</keyword>
<dbReference type="GO" id="GO:0070475">
    <property type="term" value="P:rRNA base methylation"/>
    <property type="evidence" value="ECO:0007669"/>
    <property type="project" value="TreeGrafter"/>
</dbReference>
<dbReference type="Gene3D" id="3.40.50.150">
    <property type="entry name" value="Vaccinia Virus protein VP39"/>
    <property type="match status" value="2"/>
</dbReference>
<name>I5ASH2_EUBC6</name>
<accession>I5ASH2</accession>
<dbReference type="InterPro" id="IPR012340">
    <property type="entry name" value="NA-bd_OB-fold"/>
</dbReference>
<dbReference type="Pfam" id="PF05958">
    <property type="entry name" value="tRNA_U5-meth_tr"/>
    <property type="match status" value="1"/>
</dbReference>
<feature type="domain" description="TRAM" evidence="7">
    <location>
        <begin position="1"/>
        <end position="58"/>
    </location>
</feature>
<dbReference type="STRING" id="633697.EubceDRAFT1_0917"/>
<dbReference type="Proteomes" id="UP000005753">
    <property type="component" value="Chromosome"/>
</dbReference>
<feature type="region of interest" description="Disordered" evidence="6">
    <location>
        <begin position="119"/>
        <end position="141"/>
    </location>
</feature>
<dbReference type="PANTHER" id="PTHR11061">
    <property type="entry name" value="RNA M5U METHYLTRANSFERASE"/>
    <property type="match status" value="1"/>
</dbReference>
<feature type="binding site" evidence="4">
    <location>
        <position position="418"/>
    </location>
    <ligand>
        <name>S-adenosyl-L-methionine</name>
        <dbReference type="ChEBI" id="CHEBI:59789"/>
    </ligand>
</feature>
<organism evidence="8 9">
    <name type="scientific">Eubacterium cellulosolvens (strain ATCC 43171 / JCM 9499 / 6)</name>
    <name type="common">Cillobacterium cellulosolvens</name>
    <dbReference type="NCBI Taxonomy" id="633697"/>
    <lineage>
        <taxon>Bacteria</taxon>
        <taxon>Bacillati</taxon>
        <taxon>Bacillota</taxon>
        <taxon>Clostridia</taxon>
        <taxon>Eubacteriales</taxon>
        <taxon>Eubacteriaceae</taxon>
        <taxon>Eubacterium</taxon>
    </lineage>
</organism>
<feature type="active site" description="Nucleophile" evidence="4">
    <location>
        <position position="490"/>
    </location>
</feature>
<dbReference type="InterPro" id="IPR029063">
    <property type="entry name" value="SAM-dependent_MTases_sf"/>
</dbReference>
<dbReference type="CDD" id="cd02440">
    <property type="entry name" value="AdoMet_MTases"/>
    <property type="match status" value="1"/>
</dbReference>
<dbReference type="FunFam" id="3.40.50.150:FF:000009">
    <property type="entry name" value="23S rRNA (Uracil(1939)-C(5))-methyltransferase RlmD"/>
    <property type="match status" value="1"/>
</dbReference>
<dbReference type="PROSITE" id="PS01230">
    <property type="entry name" value="TRMA_1"/>
    <property type="match status" value="1"/>
</dbReference>
<dbReference type="PANTHER" id="PTHR11061:SF30">
    <property type="entry name" value="TRNA (URACIL(54)-C(5))-METHYLTRANSFERASE"/>
    <property type="match status" value="1"/>
</dbReference>
<dbReference type="AlphaFoldDB" id="I5ASH2"/>
<dbReference type="NCBIfam" id="TIGR00479">
    <property type="entry name" value="rumA"/>
    <property type="match status" value="1"/>
</dbReference>
<dbReference type="SUPFAM" id="SSF50249">
    <property type="entry name" value="Nucleic acid-binding proteins"/>
    <property type="match status" value="1"/>
</dbReference>
<dbReference type="InterPro" id="IPR010280">
    <property type="entry name" value="U5_MeTrfase_fam"/>
</dbReference>
<evidence type="ECO:0000256" key="3">
    <source>
        <dbReference type="ARBA" id="ARBA00022691"/>
    </source>
</evidence>
<feature type="active site" evidence="5">
    <location>
        <position position="490"/>
    </location>
</feature>
<dbReference type="PROSITE" id="PS51687">
    <property type="entry name" value="SAM_MT_RNA_M5U"/>
    <property type="match status" value="1"/>
</dbReference>
<dbReference type="InterPro" id="IPR030390">
    <property type="entry name" value="MeTrfase_TrmA_AS"/>
</dbReference>
<dbReference type="PROSITE" id="PS50926">
    <property type="entry name" value="TRAM"/>
    <property type="match status" value="1"/>
</dbReference>
<keyword evidence="3 4" id="KW-0949">S-adenosyl-L-methionine</keyword>
<dbReference type="OrthoDB" id="9804590at2"/>
<reference evidence="8 9" key="1">
    <citation type="submission" date="2010-08" db="EMBL/GenBank/DDBJ databases">
        <authorList>
            <consortium name="US DOE Joint Genome Institute (JGI-PGF)"/>
            <person name="Lucas S."/>
            <person name="Copeland A."/>
            <person name="Lapidus A."/>
            <person name="Cheng J.-F."/>
            <person name="Bruce D."/>
            <person name="Goodwin L."/>
            <person name="Pitluck S."/>
            <person name="Land M.L."/>
            <person name="Hauser L."/>
            <person name="Chang Y.-J."/>
            <person name="Anderson I.J."/>
            <person name="Johnson E."/>
            <person name="Mulhopadhyay B."/>
            <person name="Kyrpides N."/>
            <person name="Woyke T.J."/>
        </authorList>
    </citation>
    <scope>NUCLEOTIDE SEQUENCE [LARGE SCALE GENOMIC DNA]</scope>
    <source>
        <strain evidence="8 9">6</strain>
    </source>
</reference>
<protein>
    <submittedName>
        <fullName evidence="8">23S rRNA (Uracil-5-)-methyltransferase RumA</fullName>
    </submittedName>
</protein>
<dbReference type="Gene3D" id="2.40.50.140">
    <property type="entry name" value="Nucleic acid-binding proteins"/>
    <property type="match status" value="1"/>
</dbReference>
<comment type="similarity">
    <text evidence="4">Belongs to the class I-like SAM-binding methyltransferase superfamily. RNA M5U methyltransferase family.</text>
</comment>
<evidence type="ECO:0000313" key="8">
    <source>
        <dbReference type="EMBL" id="EIM56745.1"/>
    </source>
</evidence>
<evidence type="ECO:0000256" key="1">
    <source>
        <dbReference type="ARBA" id="ARBA00022603"/>
    </source>
</evidence>
<dbReference type="Gene3D" id="2.40.50.1070">
    <property type="match status" value="1"/>
</dbReference>
<dbReference type="EMBL" id="CM001487">
    <property type="protein sequence ID" value="EIM56745.1"/>
    <property type="molecule type" value="Genomic_DNA"/>
</dbReference>
<evidence type="ECO:0000256" key="6">
    <source>
        <dbReference type="SAM" id="MobiDB-lite"/>
    </source>
</evidence>
<dbReference type="GO" id="GO:0070041">
    <property type="term" value="F:rRNA (uridine-C5-)-methyltransferase activity"/>
    <property type="evidence" value="ECO:0007669"/>
    <property type="project" value="TreeGrafter"/>
</dbReference>
<evidence type="ECO:0000259" key="7">
    <source>
        <dbReference type="PROSITE" id="PS50926"/>
    </source>
</evidence>
<reference evidence="8 9" key="2">
    <citation type="submission" date="2012-02" db="EMBL/GenBank/DDBJ databases">
        <title>Improved High-Quality Draft sequence of Eubacterium cellulosolvens 6.</title>
        <authorList>
            <consortium name="US DOE Joint Genome Institute"/>
            <person name="Lucas S."/>
            <person name="Han J."/>
            <person name="Lapidus A."/>
            <person name="Cheng J.-F."/>
            <person name="Goodwin L."/>
            <person name="Pitluck S."/>
            <person name="Peters L."/>
            <person name="Mikhailova N."/>
            <person name="Gu W."/>
            <person name="Detter J.C."/>
            <person name="Han C."/>
            <person name="Tapia R."/>
            <person name="Land M."/>
            <person name="Hauser L."/>
            <person name="Kyrpides N."/>
            <person name="Ivanova N."/>
            <person name="Pagani I."/>
            <person name="Johnson E."/>
            <person name="Mukhopadhyay B."/>
            <person name="Anderson I."/>
            <person name="Woyke T."/>
        </authorList>
    </citation>
    <scope>NUCLEOTIDE SEQUENCE [LARGE SCALE GENOMIC DNA]</scope>
    <source>
        <strain evidence="8 9">6</strain>
    </source>
</reference>
<feature type="compositionally biased region" description="Basic and acidic residues" evidence="6">
    <location>
        <begin position="281"/>
        <end position="296"/>
    </location>
</feature>
<proteinExistence type="inferred from homology"/>
<gene>
    <name evidence="8" type="ORF">EubceDRAFT1_0917</name>
</gene>
<keyword evidence="1 4" id="KW-0489">Methyltransferase</keyword>
<dbReference type="eggNOG" id="COG2265">
    <property type="taxonomic scope" value="Bacteria"/>
</dbReference>
<evidence type="ECO:0000256" key="5">
    <source>
        <dbReference type="PROSITE-ProRule" id="PRU10015"/>
    </source>
</evidence>
<keyword evidence="2 4" id="KW-0808">Transferase</keyword>
<dbReference type="InterPro" id="IPR002792">
    <property type="entry name" value="TRAM_dom"/>
</dbReference>
<feature type="binding site" evidence="4">
    <location>
        <position position="397"/>
    </location>
    <ligand>
        <name>S-adenosyl-L-methionine</name>
        <dbReference type="ChEBI" id="CHEBI:59789"/>
    </ligand>
</feature>
<feature type="binding site" evidence="4">
    <location>
        <position position="368"/>
    </location>
    <ligand>
        <name>S-adenosyl-L-methionine</name>
        <dbReference type="ChEBI" id="CHEBI:59789"/>
    </ligand>
</feature>
<dbReference type="SUPFAM" id="SSF53335">
    <property type="entry name" value="S-adenosyl-L-methionine-dependent methyltransferases"/>
    <property type="match status" value="1"/>
</dbReference>
<feature type="region of interest" description="Disordered" evidence="6">
    <location>
        <begin position="274"/>
        <end position="298"/>
    </location>
</feature>